<proteinExistence type="inferred from homology"/>
<evidence type="ECO:0000256" key="2">
    <source>
        <dbReference type="ARBA" id="ARBA00035112"/>
    </source>
</evidence>
<gene>
    <name evidence="4" type="ORF">EYC80_009238</name>
</gene>
<name>A0A5N6JX71_MONLA</name>
<sequence length="219" mass="24733">MYSSFIFSSASSSYSSNSNYPIPKSLNPSASASTTVVFAEHPSYENLSHVYDSLWDDLLPSNKGFWEVVEESEDERGNVKGEKHKYGITMFHSLHCLGIMRGGVQELFREMEELKMEVEGLKGDMGGMRRGYRDGKMRGNEKGKRGGTGHDFGHAEHGDPLHWLHCFDYLRQTILCNADGTLEPPKVDSRGKENVDGMGERQCRDPEELWRLSLESFGE</sequence>
<evidence type="ECO:0000313" key="5">
    <source>
        <dbReference type="Proteomes" id="UP000326757"/>
    </source>
</evidence>
<comment type="similarity">
    <text evidence="2">Belongs to the ustYa family.</text>
</comment>
<organism evidence="4 5">
    <name type="scientific">Monilinia laxa</name>
    <name type="common">Brown rot fungus</name>
    <name type="synonym">Sclerotinia laxa</name>
    <dbReference type="NCBI Taxonomy" id="61186"/>
    <lineage>
        <taxon>Eukaryota</taxon>
        <taxon>Fungi</taxon>
        <taxon>Dikarya</taxon>
        <taxon>Ascomycota</taxon>
        <taxon>Pezizomycotina</taxon>
        <taxon>Leotiomycetes</taxon>
        <taxon>Helotiales</taxon>
        <taxon>Sclerotiniaceae</taxon>
        <taxon>Monilinia</taxon>
    </lineage>
</organism>
<dbReference type="InterPro" id="IPR021765">
    <property type="entry name" value="UstYa-like"/>
</dbReference>
<evidence type="ECO:0000256" key="3">
    <source>
        <dbReference type="SAM" id="MobiDB-lite"/>
    </source>
</evidence>
<evidence type="ECO:0000313" key="4">
    <source>
        <dbReference type="EMBL" id="KAB8293753.1"/>
    </source>
</evidence>
<dbReference type="PANTHER" id="PTHR33365:SF4">
    <property type="entry name" value="CYCLOCHLOROTINE BIOSYNTHESIS PROTEIN O"/>
    <property type="match status" value="1"/>
</dbReference>
<accession>A0A5N6JX71</accession>
<dbReference type="Pfam" id="PF11807">
    <property type="entry name" value="UstYa"/>
    <property type="match status" value="1"/>
</dbReference>
<dbReference type="EMBL" id="VIGI01000011">
    <property type="protein sequence ID" value="KAB8293753.1"/>
    <property type="molecule type" value="Genomic_DNA"/>
</dbReference>
<dbReference type="PANTHER" id="PTHR33365">
    <property type="entry name" value="YALI0B05434P"/>
    <property type="match status" value="1"/>
</dbReference>
<protein>
    <submittedName>
        <fullName evidence="4">Uncharacterized protein</fullName>
    </submittedName>
</protein>
<reference evidence="4 5" key="1">
    <citation type="submission" date="2019-06" db="EMBL/GenBank/DDBJ databases">
        <title>Genome Sequence of the Brown Rot Fungal Pathogen Monilinia laxa.</title>
        <authorList>
            <person name="De Miccolis Angelini R.M."/>
            <person name="Landi L."/>
            <person name="Abate D."/>
            <person name="Pollastro S."/>
            <person name="Romanazzi G."/>
            <person name="Faretra F."/>
        </authorList>
    </citation>
    <scope>NUCLEOTIDE SEQUENCE [LARGE SCALE GENOMIC DNA]</scope>
    <source>
        <strain evidence="4 5">Mlax316</strain>
    </source>
</reference>
<feature type="region of interest" description="Disordered" evidence="3">
    <location>
        <begin position="127"/>
        <end position="153"/>
    </location>
</feature>
<dbReference type="GO" id="GO:0043386">
    <property type="term" value="P:mycotoxin biosynthetic process"/>
    <property type="evidence" value="ECO:0007669"/>
    <property type="project" value="InterPro"/>
</dbReference>
<dbReference type="OrthoDB" id="3687641at2759"/>
<dbReference type="AlphaFoldDB" id="A0A5N6JX71"/>
<comment type="caution">
    <text evidence="4">The sequence shown here is derived from an EMBL/GenBank/DDBJ whole genome shotgun (WGS) entry which is preliminary data.</text>
</comment>
<dbReference type="Proteomes" id="UP000326757">
    <property type="component" value="Unassembled WGS sequence"/>
</dbReference>
<comment type="pathway">
    <text evidence="1">Mycotoxin biosynthesis.</text>
</comment>
<feature type="compositionally biased region" description="Basic and acidic residues" evidence="3">
    <location>
        <begin position="131"/>
        <end position="144"/>
    </location>
</feature>
<evidence type="ECO:0000256" key="1">
    <source>
        <dbReference type="ARBA" id="ARBA00004685"/>
    </source>
</evidence>
<keyword evidence="5" id="KW-1185">Reference proteome</keyword>